<dbReference type="SUPFAM" id="SSF101148">
    <property type="entry name" value="Plant invertase/pectin methylesterase inhibitor"/>
    <property type="match status" value="1"/>
</dbReference>
<protein>
    <recommendedName>
        <fullName evidence="5">Pectinesterase inhibitor domain-containing protein</fullName>
    </recommendedName>
</protein>
<evidence type="ECO:0000256" key="3">
    <source>
        <dbReference type="ARBA" id="ARBA00038471"/>
    </source>
</evidence>
<comment type="similarity">
    <text evidence="3">Belongs to the PMEI family.</text>
</comment>
<dbReference type="PANTHER" id="PTHR35357:SF8">
    <property type="entry name" value="OS01G0111000 PROTEIN"/>
    <property type="match status" value="1"/>
</dbReference>
<sequence length="427" mass="46966">MKIITVLFVSALVLFLQNSSASLDEGCKRLHAVNRNESYEFCVTSLQVDPDSRTANLSQLTLIASKLTKKNYTHTFGVIQQLLGNQSLSHSQREALGACNETYSSEIEHADIAIVDLETGDPEDAVGLLQAAARAPGNCESAFSDRHEASLIPGEDALASLISALARDLAPKKPIFHLHSIQLDPFKYDTTSDKEVNHSCSVVSLLFATQNPNKLGIRYSSSVLGVSYKNSSIAVIEVPTFYQPPNSRNLTVLMHALYNQLHITRILNEELASIPLHGDHMEIRITGRIRARPHVWNFPLPTLKVSLDCRISMNYSDIMVGKGVHIVKMHQDLLLSSFPHFSQKCSLSMHKSTTTNCTDLIASASSNGGALGIYTDGCKKLSPSFPDPKNDIFELELGGVWVPPLFLFLPVRMATNPPKTFFKFTSG</sequence>
<organism evidence="6 7">
    <name type="scientific">Ananas comosus</name>
    <name type="common">Pineapple</name>
    <name type="synonym">Ananas ananas</name>
    <dbReference type="NCBI Taxonomy" id="4615"/>
    <lineage>
        <taxon>Eukaryota</taxon>
        <taxon>Viridiplantae</taxon>
        <taxon>Streptophyta</taxon>
        <taxon>Embryophyta</taxon>
        <taxon>Tracheophyta</taxon>
        <taxon>Spermatophyta</taxon>
        <taxon>Magnoliopsida</taxon>
        <taxon>Liliopsida</taxon>
        <taxon>Poales</taxon>
        <taxon>Bromeliaceae</taxon>
        <taxon>Bromelioideae</taxon>
        <taxon>Ananas</taxon>
    </lineage>
</organism>
<dbReference type="CDD" id="cd15795">
    <property type="entry name" value="PMEI-Pla_a_1_like"/>
    <property type="match status" value="1"/>
</dbReference>
<dbReference type="PANTHER" id="PTHR35357">
    <property type="entry name" value="OS02G0537100 PROTEIN"/>
    <property type="match status" value="1"/>
</dbReference>
<name>A0A199VS09_ANACO</name>
<feature type="domain" description="Pectinesterase inhibitor" evidence="5">
    <location>
        <begin position="18"/>
        <end position="165"/>
    </location>
</feature>
<feature type="signal peptide" evidence="4">
    <location>
        <begin position="1"/>
        <end position="21"/>
    </location>
</feature>
<reference evidence="6 7" key="1">
    <citation type="journal article" date="2016" name="DNA Res.">
        <title>The draft genome of MD-2 pineapple using hybrid error correction of long reads.</title>
        <authorList>
            <person name="Redwan R.M."/>
            <person name="Saidin A."/>
            <person name="Kumar S.V."/>
        </authorList>
    </citation>
    <scope>NUCLEOTIDE SEQUENCE [LARGE SCALE GENOMIC DNA]</scope>
    <source>
        <strain evidence="7">cv. MD2</strain>
        <tissue evidence="6">Leaf</tissue>
    </source>
</reference>
<dbReference type="GO" id="GO:0004857">
    <property type="term" value="F:enzyme inhibitor activity"/>
    <property type="evidence" value="ECO:0007669"/>
    <property type="project" value="InterPro"/>
</dbReference>
<keyword evidence="1 4" id="KW-0732">Signal</keyword>
<evidence type="ECO:0000259" key="5">
    <source>
        <dbReference type="SMART" id="SM00856"/>
    </source>
</evidence>
<evidence type="ECO:0000256" key="1">
    <source>
        <dbReference type="ARBA" id="ARBA00022729"/>
    </source>
</evidence>
<dbReference type="InterPro" id="IPR035513">
    <property type="entry name" value="Invertase/methylesterase_inhib"/>
</dbReference>
<dbReference type="InterPro" id="IPR006501">
    <property type="entry name" value="Pectinesterase_inhib_dom"/>
</dbReference>
<evidence type="ECO:0000256" key="4">
    <source>
        <dbReference type="SAM" id="SignalP"/>
    </source>
</evidence>
<dbReference type="Proteomes" id="UP000092600">
    <property type="component" value="Unassembled WGS sequence"/>
</dbReference>
<dbReference type="NCBIfam" id="TIGR01614">
    <property type="entry name" value="PME_inhib"/>
    <property type="match status" value="1"/>
</dbReference>
<dbReference type="SMART" id="SM00856">
    <property type="entry name" value="PMEI"/>
    <property type="match status" value="1"/>
</dbReference>
<dbReference type="Gene3D" id="1.20.140.40">
    <property type="entry name" value="Invertase/pectin methylesterase inhibitor family protein"/>
    <property type="match status" value="1"/>
</dbReference>
<dbReference type="Pfam" id="PF03168">
    <property type="entry name" value="LEA_2"/>
    <property type="match status" value="1"/>
</dbReference>
<comment type="caution">
    <text evidence="6">The sequence shown here is derived from an EMBL/GenBank/DDBJ whole genome shotgun (WGS) entry which is preliminary data.</text>
</comment>
<proteinExistence type="inferred from homology"/>
<dbReference type="STRING" id="4615.A0A199VS09"/>
<dbReference type="InterPro" id="IPR004864">
    <property type="entry name" value="LEA_2"/>
</dbReference>
<keyword evidence="2" id="KW-1015">Disulfide bond</keyword>
<evidence type="ECO:0000313" key="7">
    <source>
        <dbReference type="Proteomes" id="UP000092600"/>
    </source>
</evidence>
<evidence type="ECO:0000256" key="2">
    <source>
        <dbReference type="ARBA" id="ARBA00023157"/>
    </source>
</evidence>
<gene>
    <name evidence="6" type="ORF">ACMD2_04201</name>
</gene>
<dbReference type="EMBL" id="LSRQ01000999">
    <property type="protein sequence ID" value="OAY79854.1"/>
    <property type="molecule type" value="Genomic_DNA"/>
</dbReference>
<evidence type="ECO:0000313" key="6">
    <source>
        <dbReference type="EMBL" id="OAY79854.1"/>
    </source>
</evidence>
<dbReference type="AlphaFoldDB" id="A0A199VS09"/>
<feature type="chain" id="PRO_5008286072" description="Pectinesterase inhibitor domain-containing protein" evidence="4">
    <location>
        <begin position="22"/>
        <end position="427"/>
    </location>
</feature>
<dbReference type="Pfam" id="PF04043">
    <property type="entry name" value="PMEI"/>
    <property type="match status" value="1"/>
</dbReference>
<dbReference type="InterPro" id="IPR034088">
    <property type="entry name" value="Pla_a_1-like"/>
</dbReference>
<accession>A0A199VS09</accession>